<proteinExistence type="predicted"/>
<keyword evidence="3" id="KW-1185">Reference proteome</keyword>
<protein>
    <submittedName>
        <fullName evidence="2">Uncharacterized protein</fullName>
    </submittedName>
</protein>
<gene>
    <name evidence="2" type="ORF">B0H17DRAFT_1209982</name>
</gene>
<reference evidence="2" key="1">
    <citation type="submission" date="2023-03" db="EMBL/GenBank/DDBJ databases">
        <title>Massive genome expansion in bonnet fungi (Mycena s.s.) driven by repeated elements and novel gene families across ecological guilds.</title>
        <authorList>
            <consortium name="Lawrence Berkeley National Laboratory"/>
            <person name="Harder C.B."/>
            <person name="Miyauchi S."/>
            <person name="Viragh M."/>
            <person name="Kuo A."/>
            <person name="Thoen E."/>
            <person name="Andreopoulos B."/>
            <person name="Lu D."/>
            <person name="Skrede I."/>
            <person name="Drula E."/>
            <person name="Henrissat B."/>
            <person name="Morin E."/>
            <person name="Kohler A."/>
            <person name="Barry K."/>
            <person name="LaButti K."/>
            <person name="Morin E."/>
            <person name="Salamov A."/>
            <person name="Lipzen A."/>
            <person name="Mereny Z."/>
            <person name="Hegedus B."/>
            <person name="Baldrian P."/>
            <person name="Stursova M."/>
            <person name="Weitz H."/>
            <person name="Taylor A."/>
            <person name="Grigoriev I.V."/>
            <person name="Nagy L.G."/>
            <person name="Martin F."/>
            <person name="Kauserud H."/>
        </authorList>
    </citation>
    <scope>NUCLEOTIDE SEQUENCE</scope>
    <source>
        <strain evidence="2">CBHHK067</strain>
    </source>
</reference>
<evidence type="ECO:0000313" key="2">
    <source>
        <dbReference type="EMBL" id="KAJ7668235.1"/>
    </source>
</evidence>
<feature type="region of interest" description="Disordered" evidence="1">
    <location>
        <begin position="298"/>
        <end position="338"/>
    </location>
</feature>
<evidence type="ECO:0000313" key="3">
    <source>
        <dbReference type="Proteomes" id="UP001221757"/>
    </source>
</evidence>
<evidence type="ECO:0000256" key="1">
    <source>
        <dbReference type="SAM" id="MobiDB-lite"/>
    </source>
</evidence>
<feature type="region of interest" description="Disordered" evidence="1">
    <location>
        <begin position="1"/>
        <end position="20"/>
    </location>
</feature>
<dbReference type="AlphaFoldDB" id="A0AAD7G7W5"/>
<feature type="compositionally biased region" description="Basic and acidic residues" evidence="1">
    <location>
        <begin position="299"/>
        <end position="311"/>
    </location>
</feature>
<name>A0AAD7G7W5_MYCRO</name>
<comment type="caution">
    <text evidence="2">The sequence shown here is derived from an EMBL/GenBank/DDBJ whole genome shotgun (WGS) entry which is preliminary data.</text>
</comment>
<accession>A0AAD7G7W5</accession>
<organism evidence="2 3">
    <name type="scientific">Mycena rosella</name>
    <name type="common">Pink bonnet</name>
    <name type="synonym">Agaricus rosellus</name>
    <dbReference type="NCBI Taxonomy" id="1033263"/>
    <lineage>
        <taxon>Eukaryota</taxon>
        <taxon>Fungi</taxon>
        <taxon>Dikarya</taxon>
        <taxon>Basidiomycota</taxon>
        <taxon>Agaricomycotina</taxon>
        <taxon>Agaricomycetes</taxon>
        <taxon>Agaricomycetidae</taxon>
        <taxon>Agaricales</taxon>
        <taxon>Marasmiineae</taxon>
        <taxon>Mycenaceae</taxon>
        <taxon>Mycena</taxon>
    </lineage>
</organism>
<dbReference type="EMBL" id="JARKIE010000195">
    <property type="protein sequence ID" value="KAJ7668235.1"/>
    <property type="molecule type" value="Genomic_DNA"/>
</dbReference>
<sequence>MTGRGNNGTNQTLNPFSHRVSRTRTRTRTLLRAPRYIPANDITSASLRQQHPRRTLSVHAPAPSARTYLTRCTPANTPHSRPPPKLSLCSSTSVRCVLRPVRTPPRPPCTPLRPYFAFHIRERPRPQTHITTHDIASRAPPPPALAPRAHWNASNDLCEMHIVFVFVRLRLPVAARTRGADARAGRGGSGTIRTVPYNAALSRIPERAAAHHIAPMHRSATDAPLRPERAIVHGSYLQYITVLGHARSGTTADRKSSDIRSMNRRVLIPRAQERSAGWVQTSFHHNVSVLVKYLGQRKSSQEPHPRWKDAATDGGDGGDELGHGVWRQQDGGNGYVSDSDATDIGGVLFCCESDRGGFAMTKANRSAEDSGEERRTHL</sequence>
<dbReference type="Proteomes" id="UP001221757">
    <property type="component" value="Unassembled WGS sequence"/>
</dbReference>